<proteinExistence type="predicted"/>
<dbReference type="AlphaFoldDB" id="K9DDE8"/>
<name>K9DDE8_9BURK</name>
<gene>
    <name evidence="2" type="ORF">HMPREF9710_02044</name>
</gene>
<evidence type="ECO:0000259" key="1">
    <source>
        <dbReference type="Pfam" id="PF13503"/>
    </source>
</evidence>
<protein>
    <recommendedName>
        <fullName evidence="1">DUF4123 domain-containing protein</fullName>
    </recommendedName>
</protein>
<reference evidence="2 3" key="1">
    <citation type="submission" date="2012-09" db="EMBL/GenBank/DDBJ databases">
        <title>The Genome Sequence of Massilia timonae CCUG 45783.</title>
        <authorList>
            <consortium name="The Broad Institute Genome Sequencing Platform"/>
            <person name="Earl A."/>
            <person name="Ward D."/>
            <person name="Feldgarden M."/>
            <person name="Gevers D."/>
            <person name="Huys G."/>
            <person name="Walker B."/>
            <person name="Young S.K."/>
            <person name="Zeng Q."/>
            <person name="Gargeya S."/>
            <person name="Fitzgerald M."/>
            <person name="Haas B."/>
            <person name="Abouelleil A."/>
            <person name="Alvarado L."/>
            <person name="Arachchi H.M."/>
            <person name="Berlin A.M."/>
            <person name="Chapman S.B."/>
            <person name="Goldberg J."/>
            <person name="Griggs A."/>
            <person name="Gujja S."/>
            <person name="Hansen M."/>
            <person name="Howarth C."/>
            <person name="Imamovic A."/>
            <person name="Larimer J."/>
            <person name="McCowen C."/>
            <person name="Montmayeur A."/>
            <person name="Murphy C."/>
            <person name="Neiman D."/>
            <person name="Pearson M."/>
            <person name="Priest M."/>
            <person name="Roberts A."/>
            <person name="Saif S."/>
            <person name="Shea T."/>
            <person name="Sisk P."/>
            <person name="Sykes S."/>
            <person name="Wortman J."/>
            <person name="Nusbaum C."/>
            <person name="Birren B."/>
        </authorList>
    </citation>
    <scope>NUCLEOTIDE SEQUENCE [LARGE SCALE GENOMIC DNA]</scope>
    <source>
        <strain evidence="2 3">CCUG 45783</strain>
    </source>
</reference>
<dbReference type="OrthoDB" id="8750848at2"/>
<feature type="domain" description="DUF4123" evidence="1">
    <location>
        <begin position="10"/>
        <end position="134"/>
    </location>
</feature>
<keyword evidence="3" id="KW-1185">Reference proteome</keyword>
<evidence type="ECO:0000313" key="2">
    <source>
        <dbReference type="EMBL" id="EKU82729.1"/>
    </source>
</evidence>
<dbReference type="Pfam" id="PF13503">
    <property type="entry name" value="DUF4123"/>
    <property type="match status" value="1"/>
</dbReference>
<evidence type="ECO:0000313" key="3">
    <source>
        <dbReference type="Proteomes" id="UP000009874"/>
    </source>
</evidence>
<dbReference type="InterPro" id="IPR025391">
    <property type="entry name" value="DUF4123"/>
</dbReference>
<dbReference type="Proteomes" id="UP000009874">
    <property type="component" value="Unassembled WGS sequence"/>
</dbReference>
<sequence>MSASNGELFVYLLIDNGLLQDVSAGYAEADAKSRPVWLEPVYAERALEVSPLLIDVEAAYEAGDIEKVMGYVSAGRPALHASIIECNLKLGELAHHLRRFIFIVDPNGKQFTLRYADCAVLAPLASLLTSAQWAEMRGPIARWTIHDRSGAMIQLPPIESDAPAPTPFILDWEQLAALDEASEPDHLIAKAKLKRHGGDFPGNAVEQHAWARGALEVWRAVGNSNPLFLTLLTEAALITRGTILNKEEARDCLALIDVDTFAARLKELVARIARR</sequence>
<organism evidence="2 3">
    <name type="scientific">Massilia timonae CCUG 45783</name>
    <dbReference type="NCBI Taxonomy" id="883126"/>
    <lineage>
        <taxon>Bacteria</taxon>
        <taxon>Pseudomonadati</taxon>
        <taxon>Pseudomonadota</taxon>
        <taxon>Betaproteobacteria</taxon>
        <taxon>Burkholderiales</taxon>
        <taxon>Oxalobacteraceae</taxon>
        <taxon>Telluria group</taxon>
        <taxon>Massilia</taxon>
    </lineage>
</organism>
<dbReference type="HOGENOM" id="CLU_1011223_0_0_4"/>
<comment type="caution">
    <text evidence="2">The sequence shown here is derived from an EMBL/GenBank/DDBJ whole genome shotgun (WGS) entry which is preliminary data.</text>
</comment>
<accession>K9DDE8</accession>
<dbReference type="RefSeq" id="WP_005666143.1">
    <property type="nucleotide sequence ID" value="NZ_JH992923.1"/>
</dbReference>
<dbReference type="EMBL" id="AGZI01000024">
    <property type="protein sequence ID" value="EKU82729.1"/>
    <property type="molecule type" value="Genomic_DNA"/>
</dbReference>